<name>A0A0P9QGW7_PSESX</name>
<comment type="caution">
    <text evidence="1">The sequence shown here is derived from an EMBL/GenBank/DDBJ whole genome shotgun (WGS) entry which is preliminary data.</text>
</comment>
<proteinExistence type="predicted"/>
<reference evidence="1 2" key="1">
    <citation type="submission" date="2015-09" db="EMBL/GenBank/DDBJ databases">
        <title>Genome announcement of multiple Pseudomonas syringae strains.</title>
        <authorList>
            <person name="Thakur S."/>
            <person name="Wang P.W."/>
            <person name="Gong Y."/>
            <person name="Weir B.S."/>
            <person name="Guttman D.S."/>
        </authorList>
    </citation>
    <scope>NUCLEOTIDE SEQUENCE [LARGE SCALE GENOMIC DNA]</scope>
    <source>
        <strain evidence="1 2">ICMP9419</strain>
    </source>
</reference>
<protein>
    <submittedName>
        <fullName evidence="1">Uncharacterized protein</fullName>
    </submittedName>
</protein>
<dbReference type="EMBL" id="LJQD01000182">
    <property type="protein sequence ID" value="KPW97211.1"/>
    <property type="molecule type" value="Genomic_DNA"/>
</dbReference>
<accession>A0A0P9QGW7</accession>
<organism evidence="1 2">
    <name type="scientific">Pseudomonas syringae pv. castaneae</name>
    <dbReference type="NCBI Taxonomy" id="264450"/>
    <lineage>
        <taxon>Bacteria</taxon>
        <taxon>Pseudomonadati</taxon>
        <taxon>Pseudomonadota</taxon>
        <taxon>Gammaproteobacteria</taxon>
        <taxon>Pseudomonadales</taxon>
        <taxon>Pseudomonadaceae</taxon>
        <taxon>Pseudomonas</taxon>
        <taxon>Pseudomonas syringae</taxon>
    </lineage>
</organism>
<dbReference type="PATRIC" id="fig|264450.4.peg.4460"/>
<gene>
    <name evidence="1" type="ORF">ALO79_03717</name>
</gene>
<evidence type="ECO:0000313" key="1">
    <source>
        <dbReference type="EMBL" id="KPW97211.1"/>
    </source>
</evidence>
<sequence length="38" mass="4194">MAYLSMEKYQEPCTLPANWAQLTANFSALGEVSSSKLI</sequence>
<evidence type="ECO:0000313" key="2">
    <source>
        <dbReference type="Proteomes" id="UP000050381"/>
    </source>
</evidence>
<dbReference type="AlphaFoldDB" id="A0A0P9QGW7"/>
<dbReference type="Proteomes" id="UP000050381">
    <property type="component" value="Unassembled WGS sequence"/>
</dbReference>